<organism evidence="1 2">
    <name type="scientific">Deinococcus koreensis</name>
    <dbReference type="NCBI Taxonomy" id="2054903"/>
    <lineage>
        <taxon>Bacteria</taxon>
        <taxon>Thermotogati</taxon>
        <taxon>Deinococcota</taxon>
        <taxon>Deinococci</taxon>
        <taxon>Deinococcales</taxon>
        <taxon>Deinococcaceae</taxon>
        <taxon>Deinococcus</taxon>
    </lineage>
</organism>
<dbReference type="OrthoDB" id="71600at2"/>
<comment type="caution">
    <text evidence="1">The sequence shown here is derived from an EMBL/GenBank/DDBJ whole genome shotgun (WGS) entry which is preliminary data.</text>
</comment>
<evidence type="ECO:0000313" key="1">
    <source>
        <dbReference type="EMBL" id="PNY79350.1"/>
    </source>
</evidence>
<gene>
    <name evidence="1" type="ORF">CVO96_19690</name>
</gene>
<dbReference type="Proteomes" id="UP000236379">
    <property type="component" value="Unassembled WGS sequence"/>
</dbReference>
<name>A0A2K3US72_9DEIO</name>
<proteinExistence type="predicted"/>
<protein>
    <submittedName>
        <fullName evidence="1">Uncharacterized protein</fullName>
    </submittedName>
</protein>
<sequence>MTKGEDTTILQVRVRRSVARFLKAKADTKGMPLTELGGALLEYAAQAEANEEGEALVLPTVRQVVRQELGLFLERLFELHVRTYMEAGTARRLVQANLHYGHGLSIETVKSIEERQWAATWEASRTHLDGLLELKRSMGYAEGLLMDKTSRLGPSDQTED</sequence>
<reference evidence="1 2" key="1">
    <citation type="submission" date="2018-01" db="EMBL/GenBank/DDBJ databases">
        <title>Deinococcus koreensis sp. nov., a radiation-resistant bacterium isolated from river water.</title>
        <authorList>
            <person name="Choi A."/>
        </authorList>
    </citation>
    <scope>NUCLEOTIDE SEQUENCE [LARGE SCALE GENOMIC DNA]</scope>
    <source>
        <strain evidence="1 2">SJW1-2</strain>
    </source>
</reference>
<dbReference type="RefSeq" id="WP_103314177.1">
    <property type="nucleotide sequence ID" value="NZ_PPPD01000004.1"/>
</dbReference>
<dbReference type="AlphaFoldDB" id="A0A2K3US72"/>
<accession>A0A2K3US72</accession>
<dbReference type="EMBL" id="PPPD01000004">
    <property type="protein sequence ID" value="PNY79350.1"/>
    <property type="molecule type" value="Genomic_DNA"/>
</dbReference>
<evidence type="ECO:0000313" key="2">
    <source>
        <dbReference type="Proteomes" id="UP000236379"/>
    </source>
</evidence>
<keyword evidence="2" id="KW-1185">Reference proteome</keyword>